<comment type="caution">
    <text evidence="2">The sequence shown here is derived from an EMBL/GenBank/DDBJ whole genome shotgun (WGS) entry which is preliminary data.</text>
</comment>
<keyword evidence="3" id="KW-1185">Reference proteome</keyword>
<evidence type="ECO:0000313" key="3">
    <source>
        <dbReference type="Proteomes" id="UP001219568"/>
    </source>
</evidence>
<evidence type="ECO:0000313" key="2">
    <source>
        <dbReference type="EMBL" id="KAJ6038121.1"/>
    </source>
</evidence>
<reference evidence="2" key="1">
    <citation type="journal article" date="2023" name="IMA Fungus">
        <title>Comparative genomic study of the Penicillium genus elucidates a diverse pangenome and 15 lateral gene transfer events.</title>
        <authorList>
            <person name="Petersen C."/>
            <person name="Sorensen T."/>
            <person name="Nielsen M.R."/>
            <person name="Sondergaard T.E."/>
            <person name="Sorensen J.L."/>
            <person name="Fitzpatrick D.A."/>
            <person name="Frisvad J.C."/>
            <person name="Nielsen K.L."/>
        </authorList>
    </citation>
    <scope>NUCLEOTIDE SEQUENCE</scope>
    <source>
        <strain evidence="2">IBT 15450</strain>
    </source>
</reference>
<evidence type="ECO:0000256" key="1">
    <source>
        <dbReference type="SAM" id="MobiDB-lite"/>
    </source>
</evidence>
<feature type="compositionally biased region" description="Polar residues" evidence="1">
    <location>
        <begin position="34"/>
        <end position="47"/>
    </location>
</feature>
<protein>
    <submittedName>
        <fullName evidence="2">Uncharacterized protein</fullName>
    </submittedName>
</protein>
<name>A0AAD6IAI2_PENCN</name>
<dbReference type="EMBL" id="JAQJZL010000009">
    <property type="protein sequence ID" value="KAJ6038121.1"/>
    <property type="molecule type" value="Genomic_DNA"/>
</dbReference>
<organism evidence="2 3">
    <name type="scientific">Penicillium canescens</name>
    <dbReference type="NCBI Taxonomy" id="5083"/>
    <lineage>
        <taxon>Eukaryota</taxon>
        <taxon>Fungi</taxon>
        <taxon>Dikarya</taxon>
        <taxon>Ascomycota</taxon>
        <taxon>Pezizomycotina</taxon>
        <taxon>Eurotiomycetes</taxon>
        <taxon>Eurotiomycetidae</taxon>
        <taxon>Eurotiales</taxon>
        <taxon>Aspergillaceae</taxon>
        <taxon>Penicillium</taxon>
    </lineage>
</organism>
<feature type="region of interest" description="Disordered" evidence="1">
    <location>
        <begin position="33"/>
        <end position="74"/>
    </location>
</feature>
<proteinExistence type="predicted"/>
<accession>A0AAD6IAI2</accession>
<reference evidence="2" key="2">
    <citation type="submission" date="2023-01" db="EMBL/GenBank/DDBJ databases">
        <authorList>
            <person name="Petersen C."/>
        </authorList>
    </citation>
    <scope>NUCLEOTIDE SEQUENCE</scope>
    <source>
        <strain evidence="2">IBT 15450</strain>
    </source>
</reference>
<gene>
    <name evidence="2" type="ORF">N7460_007892</name>
</gene>
<dbReference type="Proteomes" id="UP001219568">
    <property type="component" value="Unassembled WGS sequence"/>
</dbReference>
<dbReference type="AlphaFoldDB" id="A0AAD6IAI2"/>
<sequence>MASNNPQPKRPPTYFFPATPKWAAIVEAGASRSYPHQQFEEGNNSTAILGPQRSHGADSGNKGGRSSKDPILNEDPWADYEKGIEIFPKRHNFFARHCENKGELVHVQQLEEGVETRPLLNTITRLSHRSFLCRLRCYKYEGLAFLV</sequence>